<dbReference type="Pfam" id="PF00732">
    <property type="entry name" value="GMC_oxred_N"/>
    <property type="match status" value="1"/>
</dbReference>
<dbReference type="InterPro" id="IPR036188">
    <property type="entry name" value="FAD/NAD-bd_sf"/>
</dbReference>
<sequence length="244" mass="26821">MSLVASVLVIERGDFDDKPQVIVPYYATGLDTSVMMRPKSATVPNLNNSQWDVAVAAVVGGGSVLNRMGYLRGSRADYDAWEALGNPGWGWEGLLPYFRKSSTFTPPSADTAAAWNILWDEGFYGNGPVHTHTPDFQYPDMAAFWDVNDQEPGLQLPGESNAGYGPGAYWVSSTIDARDMTRSTARKAYYDTVNRTRSNLKLITGQTAQEILFEGLRATGVRFVSGKDNSWRDVFASKEVILAT</sequence>
<gene>
    <name evidence="3" type="ORF">PG994_004197</name>
</gene>
<dbReference type="EMBL" id="JAQQWL010000005">
    <property type="protein sequence ID" value="KAK8073298.1"/>
    <property type="molecule type" value="Genomic_DNA"/>
</dbReference>
<dbReference type="Proteomes" id="UP001480595">
    <property type="component" value="Unassembled WGS sequence"/>
</dbReference>
<dbReference type="RefSeq" id="XP_066717773.1">
    <property type="nucleotide sequence ID" value="XM_066855606.1"/>
</dbReference>
<dbReference type="InterPro" id="IPR000172">
    <property type="entry name" value="GMC_OxRdtase_N"/>
</dbReference>
<protein>
    <submittedName>
        <fullName evidence="3">Pyranose dehydrogenase 1</fullName>
    </submittedName>
</protein>
<dbReference type="Gene3D" id="3.30.560.10">
    <property type="entry name" value="Glucose Oxidase, domain 3"/>
    <property type="match status" value="1"/>
</dbReference>
<dbReference type="InterPro" id="IPR012132">
    <property type="entry name" value="GMC_OxRdtase"/>
</dbReference>
<evidence type="ECO:0000256" key="1">
    <source>
        <dbReference type="ARBA" id="ARBA00010790"/>
    </source>
</evidence>
<evidence type="ECO:0000313" key="4">
    <source>
        <dbReference type="Proteomes" id="UP001480595"/>
    </source>
</evidence>
<evidence type="ECO:0000313" key="3">
    <source>
        <dbReference type="EMBL" id="KAK8073298.1"/>
    </source>
</evidence>
<dbReference type="GeneID" id="92088669"/>
<dbReference type="PANTHER" id="PTHR11552:SF115">
    <property type="entry name" value="DEHYDROGENASE XPTC-RELATED"/>
    <property type="match status" value="1"/>
</dbReference>
<comment type="caution">
    <text evidence="3">The sequence shown here is derived from an EMBL/GenBank/DDBJ whole genome shotgun (WGS) entry which is preliminary data.</text>
</comment>
<dbReference type="SUPFAM" id="SSF51905">
    <property type="entry name" value="FAD/NAD(P)-binding domain"/>
    <property type="match status" value="1"/>
</dbReference>
<reference evidence="3 4" key="1">
    <citation type="submission" date="2023-01" db="EMBL/GenBank/DDBJ databases">
        <title>Analysis of 21 Apiospora genomes using comparative genomics revels a genus with tremendous synthesis potential of carbohydrate active enzymes and secondary metabolites.</title>
        <authorList>
            <person name="Sorensen T."/>
        </authorList>
    </citation>
    <scope>NUCLEOTIDE SEQUENCE [LARGE SCALE GENOMIC DNA]</scope>
    <source>
        <strain evidence="3 4">CBS 135458</strain>
    </source>
</reference>
<organism evidence="3 4">
    <name type="scientific">Apiospora phragmitis</name>
    <dbReference type="NCBI Taxonomy" id="2905665"/>
    <lineage>
        <taxon>Eukaryota</taxon>
        <taxon>Fungi</taxon>
        <taxon>Dikarya</taxon>
        <taxon>Ascomycota</taxon>
        <taxon>Pezizomycotina</taxon>
        <taxon>Sordariomycetes</taxon>
        <taxon>Xylariomycetidae</taxon>
        <taxon>Amphisphaeriales</taxon>
        <taxon>Apiosporaceae</taxon>
        <taxon>Apiospora</taxon>
    </lineage>
</organism>
<dbReference type="PANTHER" id="PTHR11552">
    <property type="entry name" value="GLUCOSE-METHANOL-CHOLINE GMC OXIDOREDUCTASE"/>
    <property type="match status" value="1"/>
</dbReference>
<feature type="domain" description="Glucose-methanol-choline oxidoreductase N-terminal" evidence="2">
    <location>
        <begin position="45"/>
        <end position="243"/>
    </location>
</feature>
<comment type="similarity">
    <text evidence="1">Belongs to the GMC oxidoreductase family.</text>
</comment>
<evidence type="ECO:0000259" key="2">
    <source>
        <dbReference type="Pfam" id="PF00732"/>
    </source>
</evidence>
<proteinExistence type="inferred from homology"/>
<accession>A0ABR1VQ15</accession>
<name>A0ABR1VQ15_9PEZI</name>
<dbReference type="Gene3D" id="3.50.50.60">
    <property type="entry name" value="FAD/NAD(P)-binding domain"/>
    <property type="match status" value="1"/>
</dbReference>
<keyword evidence="4" id="KW-1185">Reference proteome</keyword>